<dbReference type="GO" id="GO:0015031">
    <property type="term" value="P:protein transport"/>
    <property type="evidence" value="ECO:0007669"/>
    <property type="project" value="InterPro"/>
</dbReference>
<name>A0A978W5Q8_ZIZJJ</name>
<gene>
    <name evidence="3" type="ORF">FEM48_Zijuj01G0294200</name>
</gene>
<evidence type="ECO:0008006" key="5">
    <source>
        <dbReference type="Google" id="ProtNLM"/>
    </source>
</evidence>
<evidence type="ECO:0000313" key="3">
    <source>
        <dbReference type="EMBL" id="KAH7547292.1"/>
    </source>
</evidence>
<dbReference type="PANTHER" id="PTHR12161">
    <property type="entry name" value="IST1 FAMILY MEMBER"/>
    <property type="match status" value="1"/>
</dbReference>
<dbReference type="Gene3D" id="1.20.1260.60">
    <property type="entry name" value="Vacuolar protein sorting-associated protein Ist1"/>
    <property type="match status" value="1"/>
</dbReference>
<feature type="region of interest" description="Disordered" evidence="2">
    <location>
        <begin position="318"/>
        <end position="339"/>
    </location>
</feature>
<dbReference type="Pfam" id="PF03398">
    <property type="entry name" value="Ist1"/>
    <property type="match status" value="1"/>
</dbReference>
<feature type="compositionally biased region" description="Basic and acidic residues" evidence="2">
    <location>
        <begin position="218"/>
        <end position="233"/>
    </location>
</feature>
<comment type="caution">
    <text evidence="3">The sequence shown here is derived from an EMBL/GenBank/DDBJ whole genome shotgun (WGS) entry which is preliminary data.</text>
</comment>
<dbReference type="EMBL" id="JAEACU010000001">
    <property type="protein sequence ID" value="KAH7547292.1"/>
    <property type="molecule type" value="Genomic_DNA"/>
</dbReference>
<comment type="similarity">
    <text evidence="1">Belongs to the IST1 family.</text>
</comment>
<protein>
    <recommendedName>
        <fullName evidence="5">IST1-like protein</fullName>
    </recommendedName>
</protein>
<dbReference type="Proteomes" id="UP000813462">
    <property type="component" value="Unassembled WGS sequence"/>
</dbReference>
<feature type="region of interest" description="Disordered" evidence="2">
    <location>
        <begin position="218"/>
        <end position="253"/>
    </location>
</feature>
<dbReference type="InterPro" id="IPR005061">
    <property type="entry name" value="Ist1"/>
</dbReference>
<dbReference type="InterPro" id="IPR042277">
    <property type="entry name" value="IST1-like"/>
</dbReference>
<dbReference type="PANTHER" id="PTHR12161:SF60">
    <property type="entry name" value="REGULATOR OF VPS4 ACTIVITY IN THE MVB PATHWAY PROTEIN"/>
    <property type="match status" value="1"/>
</dbReference>
<evidence type="ECO:0000256" key="2">
    <source>
        <dbReference type="SAM" id="MobiDB-lite"/>
    </source>
</evidence>
<evidence type="ECO:0000256" key="1">
    <source>
        <dbReference type="ARBA" id="ARBA00005536"/>
    </source>
</evidence>
<dbReference type="AlphaFoldDB" id="A0A978W5Q8"/>
<reference evidence="3" key="1">
    <citation type="journal article" date="2021" name="Front. Plant Sci.">
        <title>Chromosome-Scale Genome Assembly for Chinese Sour Jujube and Insights Into Its Genome Evolution and Domestication Signature.</title>
        <authorList>
            <person name="Shen L.-Y."/>
            <person name="Luo H."/>
            <person name="Wang X.-L."/>
            <person name="Wang X.-M."/>
            <person name="Qiu X.-J."/>
            <person name="Liu H."/>
            <person name="Zhou S.-S."/>
            <person name="Jia K.-H."/>
            <person name="Nie S."/>
            <person name="Bao Y.-T."/>
            <person name="Zhang R.-G."/>
            <person name="Yun Q.-Z."/>
            <person name="Chai Y.-H."/>
            <person name="Lu J.-Y."/>
            <person name="Li Y."/>
            <person name="Zhao S.-W."/>
            <person name="Mao J.-F."/>
            <person name="Jia S.-G."/>
            <person name="Mao Y.-M."/>
        </authorList>
    </citation>
    <scope>NUCLEOTIDE SEQUENCE</scope>
    <source>
        <strain evidence="3">AT0</strain>
        <tissue evidence="3">Leaf</tissue>
    </source>
</reference>
<sequence length="462" mass="53156">MKKSSFSHSLLFLVNLRRSRRSKMIDGFFKPKFYVKCKQHIETTKMRLDAIKTKRNAVEKHLRSDIAHLLGNGFIIIAYGRAEGLLVEQHRSSCYELIENFCETISNNLKSMLKQRECPKECREAVPSLIYAAARFVDLPELRNLRNLFAEKYGNSLDRWTNEEFMEMLRPKQTTNEMVLQLMQEIAKEFSIECCITDTDNDLKITYESKKDAFSIRKTQDDHGNKNSNTKEEDYNESEGSESDITSYGSKDVPFDIYKQQSSSSEDETTIDLYRDAPNRSLSLMGSASEDEEDTMRPFYHRSIPFPYLKPRTETTDNILEEPSPTKQSGTEVEKETTDQNYDLVVYNKPNPRSFRRRNLKRTPRGDIVERHGTETEIDGVAKTTTTTRQRSRTAELAIDPLPPARASSMPTEPTAPYEAKHDGYARAISLQPVMLRMASHVHPKLPEYDDLVARIASLRGT</sequence>
<proteinExistence type="inferred from homology"/>
<dbReference type="FunFam" id="1.20.1260.60:FF:000002">
    <property type="entry name" value="Vacuolar protein sorting-associated protein IST1"/>
    <property type="match status" value="1"/>
</dbReference>
<accession>A0A978W5Q8</accession>
<organism evidence="3 4">
    <name type="scientific">Ziziphus jujuba var. spinosa</name>
    <dbReference type="NCBI Taxonomy" id="714518"/>
    <lineage>
        <taxon>Eukaryota</taxon>
        <taxon>Viridiplantae</taxon>
        <taxon>Streptophyta</taxon>
        <taxon>Embryophyta</taxon>
        <taxon>Tracheophyta</taxon>
        <taxon>Spermatophyta</taxon>
        <taxon>Magnoliopsida</taxon>
        <taxon>eudicotyledons</taxon>
        <taxon>Gunneridae</taxon>
        <taxon>Pentapetalae</taxon>
        <taxon>rosids</taxon>
        <taxon>fabids</taxon>
        <taxon>Rosales</taxon>
        <taxon>Rhamnaceae</taxon>
        <taxon>Paliureae</taxon>
        <taxon>Ziziphus</taxon>
    </lineage>
</organism>
<evidence type="ECO:0000313" key="4">
    <source>
        <dbReference type="Proteomes" id="UP000813462"/>
    </source>
</evidence>